<evidence type="ECO:0000256" key="13">
    <source>
        <dbReference type="ARBA" id="ARBA00024849"/>
    </source>
</evidence>
<dbReference type="PANTHER" id="PTHR10882:SF0">
    <property type="entry name" value="DIPHTHINE METHYL ESTER SYNTHASE"/>
    <property type="match status" value="1"/>
</dbReference>
<dbReference type="PANTHER" id="PTHR10882">
    <property type="entry name" value="DIPHTHINE SYNTHASE"/>
    <property type="match status" value="1"/>
</dbReference>
<gene>
    <name evidence="17" type="ORF">WJX81_004039</name>
</gene>
<comment type="pathway">
    <text evidence="3">Protein modification; peptidyl-diphthamide biosynthesis.</text>
</comment>
<evidence type="ECO:0000313" key="18">
    <source>
        <dbReference type="Proteomes" id="UP001445335"/>
    </source>
</evidence>
<dbReference type="GO" id="GO:0006457">
    <property type="term" value="P:protein folding"/>
    <property type="evidence" value="ECO:0007669"/>
    <property type="project" value="InterPro"/>
</dbReference>
<dbReference type="GO" id="GO:0005576">
    <property type="term" value="C:extracellular region"/>
    <property type="evidence" value="ECO:0007669"/>
    <property type="project" value="InterPro"/>
</dbReference>
<dbReference type="GO" id="GO:0030248">
    <property type="term" value="F:cellulose binding"/>
    <property type="evidence" value="ECO:0007669"/>
    <property type="project" value="InterPro"/>
</dbReference>
<dbReference type="FunFam" id="3.30.950.10:FF:000004">
    <property type="entry name" value="Diphthine synthase putative"/>
    <property type="match status" value="1"/>
</dbReference>
<evidence type="ECO:0000256" key="11">
    <source>
        <dbReference type="ARBA" id="ARBA00023186"/>
    </source>
</evidence>
<evidence type="ECO:0000256" key="15">
    <source>
        <dbReference type="SAM" id="MobiDB-lite"/>
    </source>
</evidence>
<protein>
    <recommendedName>
        <fullName evidence="16">CBM1 domain-containing protein</fullName>
    </recommendedName>
</protein>
<comment type="caution">
    <text evidence="17">The sequence shown here is derived from an EMBL/GenBank/DDBJ whole genome shotgun (WGS) entry which is preliminary data.</text>
</comment>
<accession>A0AAW1RNQ8</accession>
<comment type="function">
    <text evidence="2">S-adenosyl-L-methionine-dependent methyltransferase that catalyzes four methylations of the modified target histidine residue in translation elongation factor 2 (EF-2), to form an intermediate called diphthine methyl ester. The four successive methylation reactions represent the second step of diphthamide biosynthesis.</text>
</comment>
<evidence type="ECO:0000259" key="16">
    <source>
        <dbReference type="PROSITE" id="PS51164"/>
    </source>
</evidence>
<feature type="domain" description="CBM1" evidence="16">
    <location>
        <begin position="800"/>
        <end position="847"/>
    </location>
</feature>
<dbReference type="InterPro" id="IPR000254">
    <property type="entry name" value="CBD"/>
</dbReference>
<evidence type="ECO:0000256" key="2">
    <source>
        <dbReference type="ARBA" id="ARBA00004006"/>
    </source>
</evidence>
<dbReference type="SUPFAM" id="SSF53790">
    <property type="entry name" value="Tetrapyrrole methylase"/>
    <property type="match status" value="1"/>
</dbReference>
<reference evidence="17 18" key="1">
    <citation type="journal article" date="2024" name="Nat. Commun.">
        <title>Phylogenomics reveals the evolutionary origins of lichenization in chlorophyte algae.</title>
        <authorList>
            <person name="Puginier C."/>
            <person name="Libourel C."/>
            <person name="Otte J."/>
            <person name="Skaloud P."/>
            <person name="Haon M."/>
            <person name="Grisel S."/>
            <person name="Petersen M."/>
            <person name="Berrin J.G."/>
            <person name="Delaux P.M."/>
            <person name="Dal Grande F."/>
            <person name="Keller J."/>
        </authorList>
    </citation>
    <scope>NUCLEOTIDE SEQUENCE [LARGE SCALE GENOMIC DNA]</scope>
    <source>
        <strain evidence="17 18">SAG 245.80</strain>
    </source>
</reference>
<dbReference type="PROSITE" id="PS51164">
    <property type="entry name" value="CBM1_2"/>
    <property type="match status" value="1"/>
</dbReference>
<dbReference type="InterPro" id="IPR027304">
    <property type="entry name" value="Trigger_fact/SurA_dom_sf"/>
</dbReference>
<dbReference type="Gene3D" id="3.30.950.10">
    <property type="entry name" value="Methyltransferase, Cobalt-precorrin-4 Transmethylase, Domain 2"/>
    <property type="match status" value="1"/>
</dbReference>
<dbReference type="GO" id="GO:0005975">
    <property type="term" value="P:carbohydrate metabolic process"/>
    <property type="evidence" value="ECO:0007669"/>
    <property type="project" value="InterPro"/>
</dbReference>
<dbReference type="HAMAP" id="MF_00303">
    <property type="entry name" value="Trigger_factor_Tig"/>
    <property type="match status" value="1"/>
</dbReference>
<dbReference type="GO" id="GO:0032259">
    <property type="term" value="P:methylation"/>
    <property type="evidence" value="ECO:0007669"/>
    <property type="project" value="UniProtKB-KW"/>
</dbReference>
<dbReference type="NCBIfam" id="TIGR00522">
    <property type="entry name" value="dph5"/>
    <property type="match status" value="1"/>
</dbReference>
<dbReference type="InterPro" id="IPR000878">
    <property type="entry name" value="4pyrrol_Mease"/>
</dbReference>
<keyword evidence="7" id="KW-0808">Transferase</keyword>
<dbReference type="Gene3D" id="3.10.50.40">
    <property type="match status" value="1"/>
</dbReference>
<dbReference type="InterPro" id="IPR037041">
    <property type="entry name" value="Trigger_fac_C_sf"/>
</dbReference>
<evidence type="ECO:0000256" key="6">
    <source>
        <dbReference type="ARBA" id="ARBA00022603"/>
    </source>
</evidence>
<comment type="catalytic activity">
    <reaction evidence="14">
        <text>2-[(3S)-amino-3-carboxypropyl]-L-histidyl-[translation elongation factor 2] + 4 S-adenosyl-L-methionine = diphthine methyl ester-[translation elongation factor 2] + 4 S-adenosyl-L-homocysteine + 3 H(+)</text>
        <dbReference type="Rhea" id="RHEA:42652"/>
        <dbReference type="Rhea" id="RHEA-COMP:9749"/>
        <dbReference type="Rhea" id="RHEA-COMP:10173"/>
        <dbReference type="ChEBI" id="CHEBI:15378"/>
        <dbReference type="ChEBI" id="CHEBI:57856"/>
        <dbReference type="ChEBI" id="CHEBI:59789"/>
        <dbReference type="ChEBI" id="CHEBI:73995"/>
        <dbReference type="ChEBI" id="CHEBI:79005"/>
        <dbReference type="EC" id="2.1.1.314"/>
    </reaction>
</comment>
<evidence type="ECO:0000256" key="9">
    <source>
        <dbReference type="ARBA" id="ARBA00022729"/>
    </source>
</evidence>
<dbReference type="InterPro" id="IPR008881">
    <property type="entry name" value="Trigger_fac_ribosome-bd_bac"/>
</dbReference>
<dbReference type="FunFam" id="3.30.70.1050:FF:000004">
    <property type="entry name" value="Trigger factor"/>
    <property type="match status" value="1"/>
</dbReference>
<name>A0AAW1RNQ8_9CHLO</name>
<comment type="catalytic activity">
    <reaction evidence="1">
        <text>[protein]-peptidylproline (omega=180) = [protein]-peptidylproline (omega=0)</text>
        <dbReference type="Rhea" id="RHEA:16237"/>
        <dbReference type="Rhea" id="RHEA-COMP:10747"/>
        <dbReference type="Rhea" id="RHEA-COMP:10748"/>
        <dbReference type="ChEBI" id="CHEBI:83833"/>
        <dbReference type="ChEBI" id="CHEBI:83834"/>
        <dbReference type="EC" id="5.2.1.8"/>
    </reaction>
</comment>
<dbReference type="Gene3D" id="3.40.1010.10">
    <property type="entry name" value="Cobalt-precorrin-4 Transmethylase, Domain 1"/>
    <property type="match status" value="1"/>
</dbReference>
<dbReference type="EMBL" id="JALJOU010000029">
    <property type="protein sequence ID" value="KAK9835180.1"/>
    <property type="molecule type" value="Genomic_DNA"/>
</dbReference>
<comment type="similarity">
    <text evidence="4">Belongs to the FKBP-type PPIase family. Tig subfamily.</text>
</comment>
<dbReference type="HAMAP" id="MF_01084">
    <property type="entry name" value="Diphthine_synth"/>
    <property type="match status" value="1"/>
</dbReference>
<dbReference type="SUPFAM" id="SSF54534">
    <property type="entry name" value="FKBP-like"/>
    <property type="match status" value="1"/>
</dbReference>
<dbReference type="InterPro" id="IPR035996">
    <property type="entry name" value="4pyrrol_Methylase_sf"/>
</dbReference>
<comment type="similarity">
    <text evidence="5">Belongs to the diphthine synthase family.</text>
</comment>
<dbReference type="InterPro" id="IPR004551">
    <property type="entry name" value="Dphthn_synthase"/>
</dbReference>
<evidence type="ECO:0000256" key="5">
    <source>
        <dbReference type="ARBA" id="ARBA00006729"/>
    </source>
</evidence>
<evidence type="ECO:0000256" key="7">
    <source>
        <dbReference type="ARBA" id="ARBA00022679"/>
    </source>
</evidence>
<evidence type="ECO:0000256" key="14">
    <source>
        <dbReference type="ARBA" id="ARBA00048752"/>
    </source>
</evidence>
<dbReference type="InterPro" id="IPR046357">
    <property type="entry name" value="PPIase_dom_sf"/>
</dbReference>
<feature type="compositionally biased region" description="Polar residues" evidence="15">
    <location>
        <begin position="289"/>
        <end position="299"/>
    </location>
</feature>
<proteinExistence type="inferred from homology"/>
<dbReference type="SUPFAM" id="SSF102735">
    <property type="entry name" value="Trigger factor ribosome-binding domain"/>
    <property type="match status" value="1"/>
</dbReference>
<dbReference type="Pfam" id="PF05697">
    <property type="entry name" value="Trigger_N"/>
    <property type="match status" value="1"/>
</dbReference>
<keyword evidence="6" id="KW-0489">Methyltransferase</keyword>
<dbReference type="GO" id="GO:0141133">
    <property type="term" value="F:diphthine methyl ester synthase activity"/>
    <property type="evidence" value="ECO:0007669"/>
    <property type="project" value="UniProtKB-EC"/>
</dbReference>
<evidence type="ECO:0000256" key="12">
    <source>
        <dbReference type="ARBA" id="ARBA00023235"/>
    </source>
</evidence>
<dbReference type="InterPro" id="IPR005215">
    <property type="entry name" value="Trig_fac"/>
</dbReference>
<keyword evidence="18" id="KW-1185">Reference proteome</keyword>
<sequence length="1558" mass="158642">MVLYVIGLGLYDEKDITIRGLEAVKQCSRVYLEAYTSVLMVPKERLESFYGKEVVVADREMVESEADRILDAADSVDVAFLVVGDPFGATTHTDLQLRARALGIEVRVVHNASIISAVGACGLQLYRYGEAVSIVFFTETWRPRSFYPRIAANRRAGLHTLCLLDIKIREPSLESLARGRKVYEPARYMTVAQAVSQLLEVEEAEGGGAYGPDTLAVGVARLGSPDQQVVAAPLAQLADVDFGPPLHSLILAGDTHHLHQASACQRQSTRRCRARRHSHTLAASVVEDPSSTEAPQQEAGTREGLRLTEERLPNSRVRVTVEVPAADVRTSYQRVLQQSRKKLEIPGFRKGKKVPDSVLIRHLGGQAEANSAAIEYLLKATVPAALSRFADTAVSDSEKIEDDKDELLARFSLDAPLMYNVTLDVMPPVAWKQPYTGIKVELPSAGDKATAAAAVEKRLAIALREKGKLRIVLGRPLRRGDVAIMDFAVTRTDRPGGAEPVLGSQKRGMQLDTANAEDTINIPGIVAGMEGMVVGDERSIDSAFPQNWHEPQSLRGVPCRCDIKVNELFEWDLPELDNEFAETLYPGCGGLEKLRGIMEAAEMRILDSQTKQKVHEALTAALAERVDAEVPQSVLRELGSQEYQAKLLEAQARGKLSFEAVQQLATEELLEKYIESRQDDLADIQRATMGIDAIYAAEGLQVPEAEVEAEFSSAASEFRASQQDFDEARLREQVVEALKAAVTLEWLERHSEVGEGDRPDVQVKKAWMAWCAARLNHKCWGRAALLALLLSLKAHQGAATGAALWAQCGGLGSAPSAAEAADAPWTSAACPDSCTCKRVNAYYYQCTPFAPPPPRADHGSAIDAPWPTGACGAGGTCLRQSADFWRCVPGGGWDWGGGRGPSHARPQAHGALASVLGSGTGTLALYDQCGGRSNAPDLARDDTWEGYQCPAGTACSRHSEWFWQCLPASKPPPPPPPLPPIVDPLNVLAAYDQCGGISGAPTVALALDQAWAGSSCPAGTQCARQSQYYWQCLPASPPPPPPPGSAGQCGGTAGAPTPAAALDAPWPGQICTATQLGDRSVISGACCHMAAGTVCKVAGGRCRNAAVCDGVSPDCPVRTWKAYGEACEALEGACVSGAETCSGLSPYCPRVAVISAHGQVCLAAATPCQLPSVCDGTNRDCPDAALAPAGTACGPACLCDGVSEGCPAGFYLAPGDAATCAACPAGCALCAEPLGLCSQCSPGYQLIATTATCQPQAGAVPQAAVPTLPPAQPSANAAPAAPALSRARNGGGGGAGGGAAGTAASGASATASTSSAAGGAAGGGGGGGGSGLAQQPVRGAGGGGNAAAAAAAAASAAANAATAASTAASSIGTAGAASAASSAASSARAAAAAASTAVASGAVATGTATAAASAATASAAAAAVNGNSTAASAAAAAASSHANAAASYSASVTSTTTITTTSSVAATATAVASAANASALAAAAAAAAGSAGSAGVFAAATAAAEQAAAAARAALAVGNYAAASYAAAAAQAASQAAAMARGGDFMGAATAAGQAGDF</sequence>
<keyword evidence="12" id="KW-0413">Isomerase</keyword>
<dbReference type="CDD" id="cd11647">
    <property type="entry name" value="DHP5_DphB"/>
    <property type="match status" value="1"/>
</dbReference>
<feature type="region of interest" description="Disordered" evidence="15">
    <location>
        <begin position="277"/>
        <end position="305"/>
    </location>
</feature>
<feature type="region of interest" description="Disordered" evidence="15">
    <location>
        <begin position="1264"/>
        <end position="1296"/>
    </location>
</feature>
<evidence type="ECO:0000256" key="1">
    <source>
        <dbReference type="ARBA" id="ARBA00000971"/>
    </source>
</evidence>
<dbReference type="FunFam" id="3.40.1010.10:FF:000004">
    <property type="entry name" value="Putative diphthine synthase"/>
    <property type="match status" value="1"/>
</dbReference>
<dbReference type="GO" id="GO:0017183">
    <property type="term" value="P:protein histidyl modification to diphthamide"/>
    <property type="evidence" value="ECO:0007669"/>
    <property type="project" value="InterPro"/>
</dbReference>
<organism evidence="17 18">
    <name type="scientific">Elliptochloris bilobata</name>
    <dbReference type="NCBI Taxonomy" id="381761"/>
    <lineage>
        <taxon>Eukaryota</taxon>
        <taxon>Viridiplantae</taxon>
        <taxon>Chlorophyta</taxon>
        <taxon>core chlorophytes</taxon>
        <taxon>Trebouxiophyceae</taxon>
        <taxon>Trebouxiophyceae incertae sedis</taxon>
        <taxon>Elliptochloris clade</taxon>
        <taxon>Elliptochloris</taxon>
    </lineage>
</organism>
<evidence type="ECO:0000256" key="8">
    <source>
        <dbReference type="ARBA" id="ARBA00022691"/>
    </source>
</evidence>
<keyword evidence="9" id="KW-0732">Signal</keyword>
<keyword evidence="10" id="KW-0697">Rotamase</keyword>
<dbReference type="Gene3D" id="1.10.3120.10">
    <property type="entry name" value="Trigger factor, C-terminal domain"/>
    <property type="match status" value="1"/>
</dbReference>
<dbReference type="InterPro" id="IPR014777">
    <property type="entry name" value="4pyrrole_Mease_sub1"/>
</dbReference>
<dbReference type="Pfam" id="PF05698">
    <property type="entry name" value="Trigger_C"/>
    <property type="match status" value="1"/>
</dbReference>
<comment type="function">
    <text evidence="13">Involved in protein export. Acts as a chaperone by maintaining the newly synthesized protein in an open conformation. Functions as a peptidyl-prolyl cis-trans isomerase.</text>
</comment>
<dbReference type="InterPro" id="IPR036611">
    <property type="entry name" value="Trigger_fac_ribosome-bd_sf"/>
</dbReference>
<evidence type="ECO:0000256" key="10">
    <source>
        <dbReference type="ARBA" id="ARBA00023110"/>
    </source>
</evidence>
<dbReference type="Gene3D" id="3.30.70.1050">
    <property type="entry name" value="Trigger factor ribosome-binding domain"/>
    <property type="match status" value="1"/>
</dbReference>
<dbReference type="GO" id="GO:0003755">
    <property type="term" value="F:peptidyl-prolyl cis-trans isomerase activity"/>
    <property type="evidence" value="ECO:0007669"/>
    <property type="project" value="UniProtKB-KW"/>
</dbReference>
<evidence type="ECO:0000256" key="3">
    <source>
        <dbReference type="ARBA" id="ARBA00005156"/>
    </source>
</evidence>
<dbReference type="Pfam" id="PF00590">
    <property type="entry name" value="TP_methylase"/>
    <property type="match status" value="1"/>
</dbReference>
<evidence type="ECO:0000313" key="17">
    <source>
        <dbReference type="EMBL" id="KAK9835180.1"/>
    </source>
</evidence>
<dbReference type="SMART" id="SM00236">
    <property type="entry name" value="fCBD"/>
    <property type="match status" value="3"/>
</dbReference>
<dbReference type="SUPFAM" id="SSF109998">
    <property type="entry name" value="Triger factor/SurA peptide-binding domain-like"/>
    <property type="match status" value="1"/>
</dbReference>
<keyword evidence="8" id="KW-0949">S-adenosyl-L-methionine</keyword>
<dbReference type="GO" id="GO:0015031">
    <property type="term" value="P:protein transport"/>
    <property type="evidence" value="ECO:0007669"/>
    <property type="project" value="InterPro"/>
</dbReference>
<dbReference type="InterPro" id="IPR008880">
    <property type="entry name" value="Trigger_fac_C"/>
</dbReference>
<keyword evidence="11" id="KW-0143">Chaperone</keyword>
<dbReference type="InterPro" id="IPR014776">
    <property type="entry name" value="4pyrrole_Mease_sub2"/>
</dbReference>
<evidence type="ECO:0000256" key="4">
    <source>
        <dbReference type="ARBA" id="ARBA00005464"/>
    </source>
</evidence>
<feature type="compositionally biased region" description="Low complexity" evidence="15">
    <location>
        <begin position="1273"/>
        <end position="1288"/>
    </location>
</feature>
<dbReference type="Proteomes" id="UP001445335">
    <property type="component" value="Unassembled WGS sequence"/>
</dbReference>